<name>A0A2C6KXZ1_9APIC</name>
<dbReference type="RefSeq" id="XP_067923586.1">
    <property type="nucleotide sequence ID" value="XM_068064437.1"/>
</dbReference>
<protein>
    <recommendedName>
        <fullName evidence="5">Transmembrane protein</fullName>
    </recommendedName>
</protein>
<reference evidence="3 4" key="1">
    <citation type="journal article" date="2017" name="Int. J. Parasitol.">
        <title>The genome of the protozoan parasite Cystoisospora suis and a reverse vaccinology approach to identify vaccine candidates.</title>
        <authorList>
            <person name="Palmieri N."/>
            <person name="Shrestha A."/>
            <person name="Ruttkowski B."/>
            <person name="Beck T."/>
            <person name="Vogl C."/>
            <person name="Tomley F."/>
            <person name="Blake D.P."/>
            <person name="Joachim A."/>
        </authorList>
    </citation>
    <scope>NUCLEOTIDE SEQUENCE [LARGE SCALE GENOMIC DNA]</scope>
    <source>
        <strain evidence="3 4">Wien I</strain>
    </source>
</reference>
<evidence type="ECO:0008006" key="5">
    <source>
        <dbReference type="Google" id="ProtNLM"/>
    </source>
</evidence>
<proteinExistence type="predicted"/>
<feature type="compositionally biased region" description="Low complexity" evidence="1">
    <location>
        <begin position="70"/>
        <end position="83"/>
    </location>
</feature>
<feature type="region of interest" description="Disordered" evidence="1">
    <location>
        <begin position="70"/>
        <end position="106"/>
    </location>
</feature>
<evidence type="ECO:0000256" key="1">
    <source>
        <dbReference type="SAM" id="MobiDB-lite"/>
    </source>
</evidence>
<evidence type="ECO:0000313" key="3">
    <source>
        <dbReference type="EMBL" id="PHJ21907.1"/>
    </source>
</evidence>
<gene>
    <name evidence="3" type="ORF">CSUI_004244</name>
</gene>
<keyword evidence="4" id="KW-1185">Reference proteome</keyword>
<feature type="non-terminal residue" evidence="3">
    <location>
        <position position="1"/>
    </location>
</feature>
<dbReference type="Proteomes" id="UP000221165">
    <property type="component" value="Unassembled WGS sequence"/>
</dbReference>
<evidence type="ECO:0000313" key="4">
    <source>
        <dbReference type="Proteomes" id="UP000221165"/>
    </source>
</evidence>
<dbReference type="EMBL" id="MIGC01001951">
    <property type="protein sequence ID" value="PHJ21907.1"/>
    <property type="molecule type" value="Genomic_DNA"/>
</dbReference>
<keyword evidence="2" id="KW-0732">Signal</keyword>
<feature type="compositionally biased region" description="Basic and acidic residues" evidence="1">
    <location>
        <begin position="87"/>
        <end position="106"/>
    </location>
</feature>
<comment type="caution">
    <text evidence="3">The sequence shown here is derived from an EMBL/GenBank/DDBJ whole genome shotgun (WGS) entry which is preliminary data.</text>
</comment>
<feature type="signal peptide" evidence="2">
    <location>
        <begin position="1"/>
        <end position="17"/>
    </location>
</feature>
<organism evidence="3 4">
    <name type="scientific">Cystoisospora suis</name>
    <dbReference type="NCBI Taxonomy" id="483139"/>
    <lineage>
        <taxon>Eukaryota</taxon>
        <taxon>Sar</taxon>
        <taxon>Alveolata</taxon>
        <taxon>Apicomplexa</taxon>
        <taxon>Conoidasida</taxon>
        <taxon>Coccidia</taxon>
        <taxon>Eucoccidiorida</taxon>
        <taxon>Eimeriorina</taxon>
        <taxon>Sarcocystidae</taxon>
        <taxon>Cystoisospora</taxon>
    </lineage>
</organism>
<accession>A0A2C6KXZ1</accession>
<dbReference type="GeneID" id="94427648"/>
<evidence type="ECO:0000256" key="2">
    <source>
        <dbReference type="SAM" id="SignalP"/>
    </source>
</evidence>
<dbReference type="VEuPathDB" id="ToxoDB:CSUI_004244"/>
<feature type="chain" id="PRO_5012858277" description="Transmembrane protein" evidence="2">
    <location>
        <begin position="18"/>
        <end position="126"/>
    </location>
</feature>
<sequence length="126" mass="14489">LIFLSFLLSFSPSFCLSFFSLKGENFLTEESSFLRFHSACLNLSSNGQSLPSPVFFLRNFSFLSQDISSLSISSSSSSCLLPFSEDEERRKKNGEEAEDQQRKERRRERCSFLFFSHLILVRVAHP</sequence>
<dbReference type="AlphaFoldDB" id="A0A2C6KXZ1"/>